<dbReference type="AlphaFoldDB" id="A0A2G1XM02"/>
<dbReference type="GO" id="GO:0020037">
    <property type="term" value="F:heme binding"/>
    <property type="evidence" value="ECO:0007669"/>
    <property type="project" value="InterPro"/>
</dbReference>
<dbReference type="InterPro" id="IPR015813">
    <property type="entry name" value="Pyrv/PenolPyrv_kinase-like_dom"/>
</dbReference>
<dbReference type="Pfam" id="PF13714">
    <property type="entry name" value="PEP_mutase"/>
    <property type="match status" value="1"/>
</dbReference>
<evidence type="ECO:0000313" key="2">
    <source>
        <dbReference type="Proteomes" id="UP000222531"/>
    </source>
</evidence>
<gene>
    <name evidence="1" type="ORF">BLA24_08405</name>
</gene>
<proteinExistence type="predicted"/>
<sequence length="526" mass="53801">MTHTTHEYDRHEDVLATLADPALIPDLPAGDGGPAGESVAWLRATVARFSSGEPHRRRRALAEAELARLEPAALRQAAVTAGPGGDVRLRVVRTLAEALGMPEAEAVAEAVAVVAGAYFAGADPAADAAVAWLVARLAPAQAERADEADEAGLEDAANRIGLLVQACAATAALVEAAADGDVPLARVLREASPVRTMRRVAARPTRVAGREVAEGDVVLLDLAAAHRSHPVPLSFGAPPRVCPGRAHALALAEGLLQRPLTDFARLHHQATPLLLPNAWDHASAAALAEQGFPAIGTTSLGVAAAAGLPDGAAATAEATVALARRLGRGSFLFSVDVEGGFSDDPEEVAGLARQLYDVGAAGINLEDGRPDGTLAPVELHAAKIAAVKAAAPALFVNARTDTHWLGRQEEETAARLAVYEQAGADGVFVPGLSAPDGIAALTATLVVPLNVLYAPTGPTLTELAALGVRRVSLGSLLYRSALAAAVTTATAVRDGRPTDLTALSYAAVQALGAADGTPPRGTFLSR</sequence>
<dbReference type="GO" id="GO:0004497">
    <property type="term" value="F:monooxygenase activity"/>
    <property type="evidence" value="ECO:0007669"/>
    <property type="project" value="InterPro"/>
</dbReference>
<name>A0A2G1XM02_STRCJ</name>
<dbReference type="InterPro" id="IPR040442">
    <property type="entry name" value="Pyrv_kinase-like_dom_sf"/>
</dbReference>
<comment type="caution">
    <text evidence="1">The sequence shown here is derived from an EMBL/GenBank/DDBJ whole genome shotgun (WGS) entry which is preliminary data.</text>
</comment>
<dbReference type="SUPFAM" id="SSF48264">
    <property type="entry name" value="Cytochrome P450"/>
    <property type="match status" value="1"/>
</dbReference>
<accession>A0A2G1XM02</accession>
<dbReference type="Proteomes" id="UP000222531">
    <property type="component" value="Unassembled WGS sequence"/>
</dbReference>
<evidence type="ECO:0000313" key="1">
    <source>
        <dbReference type="EMBL" id="PHQ52294.1"/>
    </source>
</evidence>
<keyword evidence="2" id="KW-1185">Reference proteome</keyword>
<dbReference type="Gene3D" id="1.10.630.10">
    <property type="entry name" value="Cytochrome P450"/>
    <property type="match status" value="1"/>
</dbReference>
<dbReference type="InterPro" id="IPR036396">
    <property type="entry name" value="Cyt_P450_sf"/>
</dbReference>
<evidence type="ECO:0008006" key="3">
    <source>
        <dbReference type="Google" id="ProtNLM"/>
    </source>
</evidence>
<dbReference type="EMBL" id="NHZO01000091">
    <property type="protein sequence ID" value="PHQ52294.1"/>
    <property type="molecule type" value="Genomic_DNA"/>
</dbReference>
<dbReference type="InterPro" id="IPR039556">
    <property type="entry name" value="ICL/PEPM"/>
</dbReference>
<organism evidence="1 2">
    <name type="scientific">Streptomyces cinnamoneus</name>
    <name type="common">Streptoverticillium cinnamoneum</name>
    <dbReference type="NCBI Taxonomy" id="53446"/>
    <lineage>
        <taxon>Bacteria</taxon>
        <taxon>Bacillati</taxon>
        <taxon>Actinomycetota</taxon>
        <taxon>Actinomycetes</taxon>
        <taxon>Kitasatosporales</taxon>
        <taxon>Streptomycetaceae</taxon>
        <taxon>Streptomyces</taxon>
        <taxon>Streptomyces cinnamoneus group</taxon>
    </lineage>
</organism>
<protein>
    <recommendedName>
        <fullName evidence="3">Isocitrate lyase/phosphoenolpyruvate mutase family protein</fullName>
    </recommendedName>
</protein>
<dbReference type="PANTHER" id="PTHR42905">
    <property type="entry name" value="PHOSPHOENOLPYRUVATE CARBOXYLASE"/>
    <property type="match status" value="1"/>
</dbReference>
<dbReference type="RefSeq" id="WP_099198524.1">
    <property type="nucleotide sequence ID" value="NZ_JBIRXA010000002.1"/>
</dbReference>
<dbReference type="Gene3D" id="3.20.20.60">
    <property type="entry name" value="Phosphoenolpyruvate-binding domains"/>
    <property type="match status" value="1"/>
</dbReference>
<reference evidence="1 2" key="1">
    <citation type="journal article" date="2017" name="Biochemistry">
        <title>Identification of the Biosynthetic Pathway for the Antibiotic Bicyclomycin.</title>
        <authorList>
            <person name="Patteson J."/>
            <person name="Cai W."/>
            <person name="Johnson R.A."/>
            <person name="Santa Maria K."/>
            <person name="Li B."/>
        </authorList>
    </citation>
    <scope>NUCLEOTIDE SEQUENCE [LARGE SCALE GENOMIC DNA]</scope>
    <source>
        <strain evidence="1 2">ATCC 21532</strain>
    </source>
</reference>
<dbReference type="GO" id="GO:0016705">
    <property type="term" value="F:oxidoreductase activity, acting on paired donors, with incorporation or reduction of molecular oxygen"/>
    <property type="evidence" value="ECO:0007669"/>
    <property type="project" value="InterPro"/>
</dbReference>
<dbReference type="GO" id="GO:0005506">
    <property type="term" value="F:iron ion binding"/>
    <property type="evidence" value="ECO:0007669"/>
    <property type="project" value="InterPro"/>
</dbReference>
<dbReference type="OrthoDB" id="9780430at2"/>
<dbReference type="PANTHER" id="PTHR42905:SF16">
    <property type="entry name" value="CARBOXYPHOSPHONOENOLPYRUVATE PHOSPHONOMUTASE-LIKE PROTEIN (AFU_ORTHOLOGUE AFUA_5G07230)"/>
    <property type="match status" value="1"/>
</dbReference>
<dbReference type="SUPFAM" id="SSF51621">
    <property type="entry name" value="Phosphoenolpyruvate/pyruvate domain"/>
    <property type="match status" value="1"/>
</dbReference>
<dbReference type="CDD" id="cd00377">
    <property type="entry name" value="ICL_PEPM"/>
    <property type="match status" value="1"/>
</dbReference>